<dbReference type="RefSeq" id="WP_154357206.1">
    <property type="nucleotide sequence ID" value="NZ_WKJL01000004.1"/>
</dbReference>
<keyword evidence="6" id="KW-0769">Symport</keyword>
<dbReference type="PROSITE" id="PS50850">
    <property type="entry name" value="MFS"/>
    <property type="match status" value="1"/>
</dbReference>
<feature type="transmembrane region" description="Helical" evidence="9">
    <location>
        <begin position="376"/>
        <end position="402"/>
    </location>
</feature>
<sequence length="438" mass="45746">MSQLTDLRGLHGHALTGIPAAAAPDTRLIGATVLGNFLEWYDWCLYGFLIAYIRLNFFPTYSDSTALILAFATFGAGFLMRPAGAVVIGYIGEKHGRKTALTITLLVMAAGTLLIAFIPSHRVIGAWAPALLLACRLLQGFSTGGELGGSLSYLTESAPNLRRGVVVSLQQASTHCGTLLGCGTATLLNAALGAEQMAAWGWRLPFLLGGALLLPIAWLLRRASPAPATLPAALPAVPASAGLARSAPLVIKAIGLIVAPVVCQYLFFTYMTTYAVQYGGFSQTEALTSNTLALAVMTLATPLMGALSDRYGRRPLLIYASLILMFAAAPAFSLVSSAPGLPAMLGLQGGLALVVSMLHGSSPVAVTELFPTQGRVLLVSVAYGLAVALAGGFAPLIAIWLIEHTGHASAPALYIASACMLTGWIAYRAEETAYRKLA</sequence>
<evidence type="ECO:0000259" key="10">
    <source>
        <dbReference type="PROSITE" id="PS50850"/>
    </source>
</evidence>
<evidence type="ECO:0000256" key="5">
    <source>
        <dbReference type="ARBA" id="ARBA00022692"/>
    </source>
</evidence>
<keyword evidence="7 9" id="KW-1133">Transmembrane helix</keyword>
<evidence type="ECO:0000256" key="2">
    <source>
        <dbReference type="ARBA" id="ARBA00008240"/>
    </source>
</evidence>
<evidence type="ECO:0000256" key="3">
    <source>
        <dbReference type="ARBA" id="ARBA00022448"/>
    </source>
</evidence>
<comment type="subcellular location">
    <subcellularLocation>
        <location evidence="1">Cell membrane</location>
        <topology evidence="1">Multi-pass membrane protein</topology>
    </subcellularLocation>
</comment>
<evidence type="ECO:0000313" key="11">
    <source>
        <dbReference type="EMBL" id="MRW84155.1"/>
    </source>
</evidence>
<dbReference type="Proteomes" id="UP000439986">
    <property type="component" value="Unassembled WGS sequence"/>
</dbReference>
<dbReference type="Gene3D" id="1.20.1250.20">
    <property type="entry name" value="MFS general substrate transporter like domains"/>
    <property type="match status" value="2"/>
</dbReference>
<keyword evidence="3" id="KW-0813">Transport</keyword>
<dbReference type="Pfam" id="PF00083">
    <property type="entry name" value="Sugar_tr"/>
    <property type="match status" value="1"/>
</dbReference>
<comment type="caution">
    <text evidence="11">The sequence shown here is derived from an EMBL/GenBank/DDBJ whole genome shotgun (WGS) entry which is preliminary data.</text>
</comment>
<protein>
    <submittedName>
        <fullName evidence="11">MFS transporter</fullName>
    </submittedName>
</protein>
<feature type="transmembrane region" description="Helical" evidence="9">
    <location>
        <begin position="37"/>
        <end position="55"/>
    </location>
</feature>
<dbReference type="PANTHER" id="PTHR43528">
    <property type="entry name" value="ALPHA-KETOGLUTARATE PERMEASE"/>
    <property type="match status" value="1"/>
</dbReference>
<evidence type="ECO:0000313" key="12">
    <source>
        <dbReference type="Proteomes" id="UP000439986"/>
    </source>
</evidence>
<feature type="transmembrane region" description="Helical" evidence="9">
    <location>
        <begin position="341"/>
        <end position="364"/>
    </location>
</feature>
<dbReference type="EMBL" id="WKJL01000004">
    <property type="protein sequence ID" value="MRW84155.1"/>
    <property type="molecule type" value="Genomic_DNA"/>
</dbReference>
<feature type="transmembrane region" description="Helical" evidence="9">
    <location>
        <begin position="200"/>
        <end position="220"/>
    </location>
</feature>
<dbReference type="PROSITE" id="PS00217">
    <property type="entry name" value="SUGAR_TRANSPORT_2"/>
    <property type="match status" value="1"/>
</dbReference>
<evidence type="ECO:0000256" key="7">
    <source>
        <dbReference type="ARBA" id="ARBA00022989"/>
    </source>
</evidence>
<organism evidence="11 12">
    <name type="scientific">Duganella aquatilis</name>
    <dbReference type="NCBI Taxonomy" id="2666082"/>
    <lineage>
        <taxon>Bacteria</taxon>
        <taxon>Pseudomonadati</taxon>
        <taxon>Pseudomonadota</taxon>
        <taxon>Betaproteobacteria</taxon>
        <taxon>Burkholderiales</taxon>
        <taxon>Oxalobacteraceae</taxon>
        <taxon>Telluria group</taxon>
        <taxon>Duganella</taxon>
    </lineage>
</organism>
<dbReference type="PROSITE" id="PS00216">
    <property type="entry name" value="SUGAR_TRANSPORT_1"/>
    <property type="match status" value="1"/>
</dbReference>
<evidence type="ECO:0000256" key="1">
    <source>
        <dbReference type="ARBA" id="ARBA00004651"/>
    </source>
</evidence>
<dbReference type="InterPro" id="IPR011701">
    <property type="entry name" value="MFS"/>
</dbReference>
<dbReference type="InterPro" id="IPR051084">
    <property type="entry name" value="H+-coupled_symporters"/>
</dbReference>
<feature type="transmembrane region" description="Helical" evidence="9">
    <location>
        <begin position="99"/>
        <end position="118"/>
    </location>
</feature>
<dbReference type="PANTHER" id="PTHR43528:SF1">
    <property type="entry name" value="ALPHA-KETOGLUTARATE PERMEASE"/>
    <property type="match status" value="1"/>
</dbReference>
<dbReference type="InterPro" id="IPR005828">
    <property type="entry name" value="MFS_sugar_transport-like"/>
</dbReference>
<reference evidence="11 12" key="1">
    <citation type="submission" date="2019-11" db="EMBL/GenBank/DDBJ databases">
        <title>Novel species isolated from a subtropical stream in China.</title>
        <authorList>
            <person name="Lu H."/>
        </authorList>
    </citation>
    <scope>NUCLEOTIDE SEQUENCE [LARGE SCALE GENOMIC DNA]</scope>
    <source>
        <strain evidence="11 12">FT26W</strain>
    </source>
</reference>
<evidence type="ECO:0000256" key="9">
    <source>
        <dbReference type="SAM" id="Phobius"/>
    </source>
</evidence>
<dbReference type="InterPro" id="IPR020846">
    <property type="entry name" value="MFS_dom"/>
</dbReference>
<evidence type="ECO:0000256" key="6">
    <source>
        <dbReference type="ARBA" id="ARBA00022847"/>
    </source>
</evidence>
<feature type="transmembrane region" description="Helical" evidence="9">
    <location>
        <begin position="408"/>
        <end position="427"/>
    </location>
</feature>
<evidence type="ECO:0000256" key="8">
    <source>
        <dbReference type="ARBA" id="ARBA00023136"/>
    </source>
</evidence>
<feature type="transmembrane region" description="Helical" evidence="9">
    <location>
        <begin position="249"/>
        <end position="267"/>
    </location>
</feature>
<dbReference type="InterPro" id="IPR036259">
    <property type="entry name" value="MFS_trans_sf"/>
</dbReference>
<evidence type="ECO:0000256" key="4">
    <source>
        <dbReference type="ARBA" id="ARBA00022475"/>
    </source>
</evidence>
<feature type="transmembrane region" description="Helical" evidence="9">
    <location>
        <begin position="287"/>
        <end position="307"/>
    </location>
</feature>
<keyword evidence="4" id="KW-1003">Cell membrane</keyword>
<dbReference type="AlphaFoldDB" id="A0A844D304"/>
<accession>A0A844D304</accession>
<keyword evidence="12" id="KW-1185">Reference proteome</keyword>
<feature type="transmembrane region" description="Helical" evidence="9">
    <location>
        <begin position="67"/>
        <end position="92"/>
    </location>
</feature>
<keyword evidence="5 9" id="KW-0812">Transmembrane</keyword>
<comment type="similarity">
    <text evidence="2">Belongs to the major facilitator superfamily. Metabolite:H+ Symporter (MHS) family (TC 2.A.1.6) family.</text>
</comment>
<feature type="domain" description="Major facilitator superfamily (MFS) profile" evidence="10">
    <location>
        <begin position="28"/>
        <end position="435"/>
    </location>
</feature>
<gene>
    <name evidence="11" type="ORF">GJ698_08590</name>
</gene>
<name>A0A844D304_9BURK</name>
<dbReference type="InterPro" id="IPR005829">
    <property type="entry name" value="Sugar_transporter_CS"/>
</dbReference>
<dbReference type="GO" id="GO:0005886">
    <property type="term" value="C:plasma membrane"/>
    <property type="evidence" value="ECO:0007669"/>
    <property type="project" value="UniProtKB-SubCell"/>
</dbReference>
<dbReference type="Pfam" id="PF07690">
    <property type="entry name" value="MFS_1"/>
    <property type="match status" value="1"/>
</dbReference>
<feature type="transmembrane region" description="Helical" evidence="9">
    <location>
        <begin position="316"/>
        <end position="335"/>
    </location>
</feature>
<proteinExistence type="inferred from homology"/>
<keyword evidence="8 9" id="KW-0472">Membrane</keyword>
<dbReference type="SUPFAM" id="SSF103473">
    <property type="entry name" value="MFS general substrate transporter"/>
    <property type="match status" value="1"/>
</dbReference>
<dbReference type="GO" id="GO:0015293">
    <property type="term" value="F:symporter activity"/>
    <property type="evidence" value="ECO:0007669"/>
    <property type="project" value="UniProtKB-KW"/>
</dbReference>